<reference evidence="3 4" key="2">
    <citation type="journal article" date="2018" name="Annu Rev Anim Biosci">
        <title>Bat Biology, Genomes, and the Bat1K Project: To Generate Chromosome-Level Genomes for All Living Bat Species.</title>
        <authorList>
            <person name="Teeling E.C."/>
            <person name="Vernes S.C."/>
            <person name="Davalos L.M."/>
            <person name="Ray D.A."/>
            <person name="Gilbert M.T.P."/>
            <person name="Myers E."/>
        </authorList>
    </citation>
    <scope>NUCLEOTIDE SEQUENCE</scope>
</reference>
<proteinExistence type="predicted"/>
<evidence type="ECO:0000313" key="4">
    <source>
        <dbReference type="Proteomes" id="UP000472240"/>
    </source>
</evidence>
<dbReference type="Ensembl" id="ENSRFET00010014543.1">
    <property type="protein sequence ID" value="ENSRFEP00010013296.1"/>
    <property type="gene ID" value="ENSRFEG00010009012.1"/>
</dbReference>
<dbReference type="AlphaFoldDB" id="A0A671EJ18"/>
<dbReference type="Proteomes" id="UP000472240">
    <property type="component" value="Chromosome 15"/>
</dbReference>
<dbReference type="GeneTree" id="ENSGT00960000189503"/>
<evidence type="ECO:0000256" key="2">
    <source>
        <dbReference type="SAM" id="Phobius"/>
    </source>
</evidence>
<sequence length="125" mass="13946">PIPLGKSSLVPQTFIEGLFRGFVYGATAIVLLSFCLIPLMKHTKMKQAKKTAAIKSARSPEVRECQEPKRPLKPEEPEKSIITPSSESQILVGTHCVWKCVYQNIVTRPIRRGKQCLKEPSSSIL</sequence>
<keyword evidence="2" id="KW-0472">Membrane</keyword>
<evidence type="ECO:0000256" key="1">
    <source>
        <dbReference type="SAM" id="MobiDB-lite"/>
    </source>
</evidence>
<reference evidence="4" key="3">
    <citation type="submission" date="2018-12" db="EMBL/GenBank/DDBJ databases">
        <title>G10K-VGP greater horseshoe bat female genome, primary haplotype.</title>
        <authorList>
            <person name="Teeling E."/>
            <person name="Myers G."/>
            <person name="Vernes S."/>
            <person name="Pippel M."/>
            <person name="Winkler S."/>
            <person name="Fedrigo O."/>
            <person name="Rhie A."/>
            <person name="Koren S."/>
            <person name="Phillippy A."/>
            <person name="Lewin H."/>
            <person name="Damas J."/>
            <person name="Howe K."/>
            <person name="Mountcastle J."/>
            <person name="Jarvis E.D."/>
        </authorList>
    </citation>
    <scope>NUCLEOTIDE SEQUENCE [LARGE SCALE GENOMIC DNA]</scope>
</reference>
<feature type="transmembrane region" description="Helical" evidence="2">
    <location>
        <begin position="21"/>
        <end position="40"/>
    </location>
</feature>
<accession>A0A671EJ18</accession>
<feature type="compositionally biased region" description="Basic and acidic residues" evidence="1">
    <location>
        <begin position="58"/>
        <end position="79"/>
    </location>
</feature>
<organism evidence="3 4">
    <name type="scientific">Rhinolophus ferrumequinum</name>
    <name type="common">Greater horseshoe bat</name>
    <dbReference type="NCBI Taxonomy" id="59479"/>
    <lineage>
        <taxon>Eukaryota</taxon>
        <taxon>Metazoa</taxon>
        <taxon>Chordata</taxon>
        <taxon>Craniata</taxon>
        <taxon>Vertebrata</taxon>
        <taxon>Euteleostomi</taxon>
        <taxon>Mammalia</taxon>
        <taxon>Eutheria</taxon>
        <taxon>Laurasiatheria</taxon>
        <taxon>Chiroptera</taxon>
        <taxon>Yinpterochiroptera</taxon>
        <taxon>Rhinolophoidea</taxon>
        <taxon>Rhinolophidae</taxon>
        <taxon>Rhinolophinae</taxon>
        <taxon>Rhinolophus</taxon>
    </lineage>
</organism>
<name>A0A671EJ18_RHIFE</name>
<feature type="region of interest" description="Disordered" evidence="1">
    <location>
        <begin position="51"/>
        <end position="80"/>
    </location>
</feature>
<keyword evidence="2" id="KW-0812">Transmembrane</keyword>
<protein>
    <recommendedName>
        <fullName evidence="5">SIGLEC family like 1</fullName>
    </recommendedName>
</protein>
<keyword evidence="4" id="KW-1185">Reference proteome</keyword>
<keyword evidence="2" id="KW-1133">Transmembrane helix</keyword>
<reference evidence="3" key="4">
    <citation type="submission" date="2025-08" db="UniProtKB">
        <authorList>
            <consortium name="Ensembl"/>
        </authorList>
    </citation>
    <scope>IDENTIFICATION</scope>
</reference>
<evidence type="ECO:0008006" key="5">
    <source>
        <dbReference type="Google" id="ProtNLM"/>
    </source>
</evidence>
<dbReference type="InParanoid" id="A0A671EJ18"/>
<evidence type="ECO:0000313" key="3">
    <source>
        <dbReference type="Ensembl" id="ENSRFEP00010013296.1"/>
    </source>
</evidence>
<reference evidence="3 4" key="1">
    <citation type="journal article" date="2015" name="Annu Rev Anim Biosci">
        <title>The Genome 10K Project: a way forward.</title>
        <authorList>
            <person name="Koepfli K.P."/>
            <person name="Paten B."/>
            <person name="O'Brien S.J."/>
            <person name="Koepfli K.P."/>
            <person name="Paten B."/>
            <person name="Antunes A."/>
            <person name="Belov K."/>
            <person name="Bustamante C."/>
            <person name="Castoe T.A."/>
            <person name="Clawson H."/>
            <person name="Crawford A.J."/>
            <person name="Diekhans M."/>
            <person name="Distel D."/>
            <person name="Durbin R."/>
            <person name="Earl D."/>
            <person name="Fujita M.K."/>
            <person name="Gamble T."/>
            <person name="Georges A."/>
            <person name="Gemmell N."/>
            <person name="Gilbert M.T."/>
            <person name="Graves J.M."/>
            <person name="Green R.E."/>
            <person name="Hickey G."/>
            <person name="Jarvis E.D."/>
            <person name="Johnson W."/>
            <person name="Komissarov A."/>
            <person name="Korf I."/>
            <person name="Kuhn R."/>
            <person name="Larkin D.M."/>
            <person name="Lewin H."/>
            <person name="Lopez J.V."/>
            <person name="Ma J."/>
            <person name="Marques-Bonet T."/>
            <person name="Miller W."/>
            <person name="Murphy R."/>
            <person name="Pevzner P."/>
            <person name="Shapiro B."/>
            <person name="Steiner C."/>
            <person name="Tamazian G."/>
            <person name="Venkatesh B."/>
            <person name="Wang J."/>
            <person name="Wayne R."/>
            <person name="Wiley E."/>
            <person name="Yang H."/>
            <person name="Zhang G."/>
            <person name="Haussler D."/>
            <person name="Ryder O."/>
            <person name="O'Brien S.J."/>
        </authorList>
    </citation>
    <scope>NUCLEOTIDE SEQUENCE</scope>
</reference>
<dbReference type="OMA" id="CLIPLMK"/>
<reference evidence="3" key="5">
    <citation type="submission" date="2025-09" db="UniProtKB">
        <authorList>
            <consortium name="Ensembl"/>
        </authorList>
    </citation>
    <scope>IDENTIFICATION</scope>
</reference>